<dbReference type="KEGG" id="sgj:IAG43_17405"/>
<evidence type="ECO:0000313" key="2">
    <source>
        <dbReference type="EMBL" id="QNP64514.1"/>
    </source>
</evidence>
<protein>
    <submittedName>
        <fullName evidence="2">DUF1963 domain-containing protein</fullName>
    </submittedName>
</protein>
<dbReference type="InterPro" id="IPR035948">
    <property type="entry name" value="YwqG-like_sf"/>
</dbReference>
<proteinExistence type="predicted"/>
<organism evidence="2 3">
    <name type="scientific">Streptomyces genisteinicus</name>
    <dbReference type="NCBI Taxonomy" id="2768068"/>
    <lineage>
        <taxon>Bacteria</taxon>
        <taxon>Bacillati</taxon>
        <taxon>Actinomycetota</taxon>
        <taxon>Actinomycetes</taxon>
        <taxon>Kitasatosporales</taxon>
        <taxon>Streptomycetaceae</taxon>
        <taxon>Streptomyces</taxon>
    </lineage>
</organism>
<feature type="region of interest" description="Disordered" evidence="1">
    <location>
        <begin position="42"/>
        <end position="64"/>
    </location>
</feature>
<dbReference type="SUPFAM" id="SSF103032">
    <property type="entry name" value="Hypothetical protein YwqG"/>
    <property type="match status" value="1"/>
</dbReference>
<dbReference type="InterPro" id="IPR015315">
    <property type="entry name" value="DUF1963"/>
</dbReference>
<name>A0A7H0HVE8_9ACTN</name>
<dbReference type="Gene3D" id="2.30.320.10">
    <property type="entry name" value="YwqG-like"/>
    <property type="match status" value="1"/>
</dbReference>
<keyword evidence="3" id="KW-1185">Reference proteome</keyword>
<evidence type="ECO:0000313" key="3">
    <source>
        <dbReference type="Proteomes" id="UP000516230"/>
    </source>
</evidence>
<evidence type="ECO:0000256" key="1">
    <source>
        <dbReference type="SAM" id="MobiDB-lite"/>
    </source>
</evidence>
<dbReference type="AlphaFoldDB" id="A0A7H0HVE8"/>
<dbReference type="EMBL" id="CP060825">
    <property type="protein sequence ID" value="QNP64514.1"/>
    <property type="molecule type" value="Genomic_DNA"/>
</dbReference>
<dbReference type="Proteomes" id="UP000516230">
    <property type="component" value="Chromosome"/>
</dbReference>
<gene>
    <name evidence="2" type="ORF">IAG43_17405</name>
</gene>
<sequence length="260" mass="27892">MTDHVIDIGTTERFRASAAAQGLPPAEVEEWIRTVLPKAGLTARGDGPAAGRYGGDAPLPPGAPDPSLPFVASVDCAALPPGSTGLPLPPDGRLLLFAHPDLDGDGPQPDAVRYVPAGSPVVPRRRDGNRDPFPERALFLAPGSLSAQQPEDFADGWWGEPELEHYDLAGDLGDAWDDAYDGDHTGFQLGGNPLTRNTHPVRTIARHRALEEEAGEWVLLAAWLCGEDVPDLEDGIVHWVIPRGDLAALRFDRVEVHVEI</sequence>
<dbReference type="Pfam" id="PF09234">
    <property type="entry name" value="DUF1963"/>
    <property type="match status" value="1"/>
</dbReference>
<accession>A0A7H0HVE8</accession>
<dbReference type="RefSeq" id="WP_187741647.1">
    <property type="nucleotide sequence ID" value="NZ_CP060825.1"/>
</dbReference>
<reference evidence="2 3" key="1">
    <citation type="submission" date="2020-08" db="EMBL/GenBank/DDBJ databases">
        <title>A novel species.</title>
        <authorList>
            <person name="Gao J."/>
        </authorList>
    </citation>
    <scope>NUCLEOTIDE SEQUENCE [LARGE SCALE GENOMIC DNA]</scope>
    <source>
        <strain evidence="2 3">CRPJ-33</strain>
    </source>
</reference>